<dbReference type="InterPro" id="IPR016208">
    <property type="entry name" value="Ald_Oxase/xanthine_DH-like"/>
</dbReference>
<dbReference type="PANTHER" id="PTHR11908:SF132">
    <property type="entry name" value="ALDEHYDE OXIDASE 1-RELATED"/>
    <property type="match status" value="1"/>
</dbReference>
<dbReference type="InterPro" id="IPR000674">
    <property type="entry name" value="Ald_Oxase/Xan_DH_a/b"/>
</dbReference>
<accession>A0ABT7MIS8</accession>
<gene>
    <name evidence="4" type="ORF">QRT03_31760</name>
</gene>
<comment type="caution">
    <text evidence="4">The sequence shown here is derived from an EMBL/GenBank/DDBJ whole genome shotgun (WGS) entry which is preliminary data.</text>
</comment>
<proteinExistence type="predicted"/>
<evidence type="ECO:0000313" key="5">
    <source>
        <dbReference type="Proteomes" id="UP001231924"/>
    </source>
</evidence>
<evidence type="ECO:0000256" key="2">
    <source>
        <dbReference type="ARBA" id="ARBA00023002"/>
    </source>
</evidence>
<dbReference type="InterPro" id="IPR008274">
    <property type="entry name" value="AldOxase/xan_DH_MoCoBD1"/>
</dbReference>
<dbReference type="Gene3D" id="3.30.365.10">
    <property type="entry name" value="Aldehyde oxidase/xanthine dehydrogenase, molybdopterin binding domain"/>
    <property type="match status" value="5"/>
</dbReference>
<dbReference type="SUPFAM" id="SSF56003">
    <property type="entry name" value="Molybdenum cofactor-binding domain"/>
    <property type="match status" value="1"/>
</dbReference>
<dbReference type="SUPFAM" id="SSF54665">
    <property type="entry name" value="CO dehydrogenase molybdoprotein N-domain-like"/>
    <property type="match status" value="1"/>
</dbReference>
<dbReference type="SMART" id="SM01008">
    <property type="entry name" value="Ald_Xan_dh_C"/>
    <property type="match status" value="1"/>
</dbReference>
<dbReference type="Proteomes" id="UP001231924">
    <property type="component" value="Unassembled WGS sequence"/>
</dbReference>
<evidence type="ECO:0000313" key="4">
    <source>
        <dbReference type="EMBL" id="MDL5160579.1"/>
    </source>
</evidence>
<evidence type="ECO:0000256" key="1">
    <source>
        <dbReference type="ARBA" id="ARBA00022505"/>
    </source>
</evidence>
<dbReference type="EMBL" id="JASVWF010000012">
    <property type="protein sequence ID" value="MDL5160579.1"/>
    <property type="molecule type" value="Genomic_DNA"/>
</dbReference>
<protein>
    <submittedName>
        <fullName evidence="4">Xanthine dehydrogenase family protein molybdopterin-binding subunit</fullName>
    </submittedName>
</protein>
<reference evidence="4 5" key="1">
    <citation type="submission" date="2023-06" db="EMBL/GenBank/DDBJ databases">
        <title>Actinomycetospora Odt1-22.</title>
        <authorList>
            <person name="Supong K."/>
        </authorList>
    </citation>
    <scope>NUCLEOTIDE SEQUENCE [LARGE SCALE GENOMIC DNA]</scope>
    <source>
        <strain evidence="4 5">Odt1-22</strain>
    </source>
</reference>
<keyword evidence="5" id="KW-1185">Reference proteome</keyword>
<dbReference type="InterPro" id="IPR036856">
    <property type="entry name" value="Ald_Oxase/Xan_DH_a/b_sf"/>
</dbReference>
<name>A0ABT7MIS8_9PSEU</name>
<keyword evidence="2" id="KW-0560">Oxidoreductase</keyword>
<dbReference type="InterPro" id="IPR046867">
    <property type="entry name" value="AldOxase/xan_DH_MoCoBD2"/>
</dbReference>
<keyword evidence="1" id="KW-0500">Molybdenum</keyword>
<dbReference type="RefSeq" id="WP_286057178.1">
    <property type="nucleotide sequence ID" value="NZ_JASVWF010000012.1"/>
</dbReference>
<dbReference type="InterPro" id="IPR037165">
    <property type="entry name" value="AldOxase/xan_DH_Mopterin-bd_sf"/>
</dbReference>
<dbReference type="Pfam" id="PF02738">
    <property type="entry name" value="MoCoBD_1"/>
    <property type="match status" value="1"/>
</dbReference>
<dbReference type="Gene3D" id="3.90.1170.50">
    <property type="entry name" value="Aldehyde oxidase/xanthine dehydrogenase, a/b hammerhead"/>
    <property type="match status" value="1"/>
</dbReference>
<feature type="domain" description="Aldehyde oxidase/xanthine dehydrogenase a/b hammerhead" evidence="3">
    <location>
        <begin position="22"/>
        <end position="126"/>
    </location>
</feature>
<evidence type="ECO:0000259" key="3">
    <source>
        <dbReference type="SMART" id="SM01008"/>
    </source>
</evidence>
<sequence length="696" mass="74258">MTMTPRAMGTSVRRVDGPEKAIGCALYAADHAAVDAVHLYPVLSTVPRGRVLSVDTAAAAELPGVLCVLTSENAERMADTSDREWTVLQDRDIDFRGQIVAAVLAHSAEVARQAAGLVAVDYEEAPFRARFDEASGELFTPELLNLNHHTDTTDGDVDAGLGAAAVTVDEVYRTAMTHPNPMEPHAAVALWRPDGAAPRLTVHDTTQSVTATRANIARLIGLDEDDIEVLCPHVGGGFGSKGNSHAHLFLTVLAARAVPGRPVRFALTREQMYTLVGYRTPTVQRVRLAASAEGRLTAITHDVVQQTARYKTFGEQTAVYSRSMYAAPARRTSHRLDPLDVPVPTWMRAPGECPGSFAAEVAMDELAVACGLDPIELRLRNEPDVDPENGKPFSSRNLVACLKRGAERFAWHTRRQEPRSDLRDGWWHGTGLAACAFPTMRLRSSTATIRYRAGHYAVAIAAADLGTGARTALTQIAADALDVGVEQIELSIGDTAAGPATVGGASSGTASWGATIVDAAERFRDKYGEHPDDGDEADGTTPDNPWAEEYSMHAYGAHFAEVAVHADTGEVRVPRMLGVFAAGRILNPATARSQFLGGMTMGLSMALHEESVLDPRFGHVVNHDLAGYHVATSADVGQMDAEWIDEDDPYVNPMGAKGIGEIGIVGAAAAIANAASHATGIRVRSTPLKVEHFLGG</sequence>
<dbReference type="Pfam" id="PF01315">
    <property type="entry name" value="Ald_Xan_dh_C"/>
    <property type="match status" value="1"/>
</dbReference>
<dbReference type="Pfam" id="PF20256">
    <property type="entry name" value="MoCoBD_2"/>
    <property type="match status" value="2"/>
</dbReference>
<organism evidence="4 5">
    <name type="scientific">Actinomycetospora termitidis</name>
    <dbReference type="NCBI Taxonomy" id="3053470"/>
    <lineage>
        <taxon>Bacteria</taxon>
        <taxon>Bacillati</taxon>
        <taxon>Actinomycetota</taxon>
        <taxon>Actinomycetes</taxon>
        <taxon>Pseudonocardiales</taxon>
        <taxon>Pseudonocardiaceae</taxon>
        <taxon>Actinomycetospora</taxon>
    </lineage>
</organism>
<dbReference type="PANTHER" id="PTHR11908">
    <property type="entry name" value="XANTHINE DEHYDROGENASE"/>
    <property type="match status" value="1"/>
</dbReference>